<comment type="caution">
    <text evidence="2">The sequence shown here is derived from an EMBL/GenBank/DDBJ whole genome shotgun (WGS) entry which is preliminary data.</text>
</comment>
<gene>
    <name evidence="2" type="ORF">E1163_02550</name>
</gene>
<proteinExistence type="predicted"/>
<sequence length="316" mass="36558">MKQFDFNDFWEDSDYARKEYIGEFPSDELIGSVEEELGYKLPAFYVEMMKLQNGGFPKNTCFPTKESTSWASDHVEITGILGIGRDKTYSLCGGLGSQFMIDEWGYPDIGICICDCPSAGHDMIMLDYRKNGKDGEPEVVHVDQESDYRITFLAENFETFIKGLVHADVYDTSEEDLKETLEELKTGSYSDLLKELLQNEDGLDRQLRNLLIKLTEKKGYFALHADELSHLVYDVQFYLYSKHKKVSSKEEYLKEYPQMIAFGNNEITTNGYAPGFVEDWMNLRMENQEIKKKLLGGLTFEKAYEEKVINELKRYD</sequence>
<feature type="domain" description="Knr4/Smi1-like" evidence="1">
    <location>
        <begin position="25"/>
        <end position="163"/>
    </location>
</feature>
<reference evidence="2 3" key="1">
    <citation type="submission" date="2019-02" db="EMBL/GenBank/DDBJ databases">
        <authorList>
            <person name="Goldberg S.R."/>
            <person name="Haltli B.A."/>
            <person name="Correa H."/>
            <person name="Russell K.G."/>
        </authorList>
    </citation>
    <scope>NUCLEOTIDE SEQUENCE [LARGE SCALE GENOMIC DNA]</scope>
    <source>
        <strain evidence="2 3">JCM 16186</strain>
    </source>
</reference>
<accession>A0ABW9RID8</accession>
<dbReference type="EMBL" id="SMLW01000309">
    <property type="protein sequence ID" value="MTI23822.1"/>
    <property type="molecule type" value="Genomic_DNA"/>
</dbReference>
<evidence type="ECO:0000259" key="1">
    <source>
        <dbReference type="SMART" id="SM00860"/>
    </source>
</evidence>
<protein>
    <submittedName>
        <fullName evidence="2">SMI1/KNR4 family protein</fullName>
    </submittedName>
</protein>
<dbReference type="SMART" id="SM00860">
    <property type="entry name" value="SMI1_KNR4"/>
    <property type="match status" value="1"/>
</dbReference>
<dbReference type="RefSeq" id="WP_155169153.1">
    <property type="nucleotide sequence ID" value="NZ_BAAAFL010000017.1"/>
</dbReference>
<evidence type="ECO:0000313" key="2">
    <source>
        <dbReference type="EMBL" id="MTI23822.1"/>
    </source>
</evidence>
<dbReference type="InterPro" id="IPR018958">
    <property type="entry name" value="Knr4/Smi1-like_dom"/>
</dbReference>
<keyword evidence="3" id="KW-1185">Reference proteome</keyword>
<dbReference type="InterPro" id="IPR037883">
    <property type="entry name" value="Knr4/Smi1-like_sf"/>
</dbReference>
<name>A0ABW9RID8_9BACT</name>
<evidence type="ECO:0000313" key="3">
    <source>
        <dbReference type="Proteomes" id="UP000798808"/>
    </source>
</evidence>
<dbReference type="Gene3D" id="3.40.1580.10">
    <property type="entry name" value="SMI1/KNR4-like"/>
    <property type="match status" value="1"/>
</dbReference>
<dbReference type="Pfam" id="PF14568">
    <property type="entry name" value="SUKH_6"/>
    <property type="match status" value="1"/>
</dbReference>
<dbReference type="SUPFAM" id="SSF160631">
    <property type="entry name" value="SMI1/KNR4-like"/>
    <property type="match status" value="1"/>
</dbReference>
<organism evidence="2 3">
    <name type="scientific">Fulvivirga kasyanovii</name>
    <dbReference type="NCBI Taxonomy" id="396812"/>
    <lineage>
        <taxon>Bacteria</taxon>
        <taxon>Pseudomonadati</taxon>
        <taxon>Bacteroidota</taxon>
        <taxon>Cytophagia</taxon>
        <taxon>Cytophagales</taxon>
        <taxon>Fulvivirgaceae</taxon>
        <taxon>Fulvivirga</taxon>
    </lineage>
</organism>
<dbReference type="Proteomes" id="UP000798808">
    <property type="component" value="Unassembled WGS sequence"/>
</dbReference>